<evidence type="ECO:0000313" key="6">
    <source>
        <dbReference type="RefSeq" id="XP_022767363.1"/>
    </source>
</evidence>
<evidence type="ECO:0000313" key="5">
    <source>
        <dbReference type="Proteomes" id="UP000515121"/>
    </source>
</evidence>
<dbReference type="GO" id="GO:0006094">
    <property type="term" value="P:gluconeogenesis"/>
    <property type="evidence" value="ECO:0007669"/>
    <property type="project" value="UniProtKB-KW"/>
</dbReference>
<dbReference type="PROSITE" id="PS51463">
    <property type="entry name" value="P_GLUCOSE_ISOMERASE_3"/>
    <property type="match status" value="1"/>
</dbReference>
<evidence type="ECO:0000256" key="2">
    <source>
        <dbReference type="ARBA" id="ARBA00023152"/>
    </source>
</evidence>
<evidence type="ECO:0000256" key="1">
    <source>
        <dbReference type="ARBA" id="ARBA00022432"/>
    </source>
</evidence>
<dbReference type="PANTHER" id="PTHR11469">
    <property type="entry name" value="GLUCOSE-6-PHOSPHATE ISOMERASE"/>
    <property type="match status" value="1"/>
</dbReference>
<dbReference type="Gene3D" id="3.40.50.10490">
    <property type="entry name" value="Glucose-6-phosphate isomerase like protein, domain 1"/>
    <property type="match status" value="1"/>
</dbReference>
<keyword evidence="4" id="KW-1133">Transmembrane helix</keyword>
<keyword evidence="2" id="KW-0324">Glycolysis</keyword>
<dbReference type="RefSeq" id="XP_022767363.1">
    <property type="nucleotide sequence ID" value="XM_022911628.1"/>
</dbReference>
<name>A0A6P6ARE4_DURZI</name>
<feature type="transmembrane region" description="Helical" evidence="4">
    <location>
        <begin position="133"/>
        <end position="153"/>
    </location>
</feature>
<proteinExistence type="predicted"/>
<dbReference type="GO" id="GO:0097367">
    <property type="term" value="F:carbohydrate derivative binding"/>
    <property type="evidence" value="ECO:0007669"/>
    <property type="project" value="InterPro"/>
</dbReference>
<dbReference type="GO" id="GO:0051156">
    <property type="term" value="P:glucose 6-phosphate metabolic process"/>
    <property type="evidence" value="ECO:0007669"/>
    <property type="project" value="TreeGrafter"/>
</dbReference>
<keyword evidence="4" id="KW-0812">Transmembrane</keyword>
<dbReference type="GO" id="GO:0048029">
    <property type="term" value="F:monosaccharide binding"/>
    <property type="evidence" value="ECO:0007669"/>
    <property type="project" value="TreeGrafter"/>
</dbReference>
<keyword evidence="1" id="KW-0312">Gluconeogenesis</keyword>
<organism evidence="5 6">
    <name type="scientific">Durio zibethinus</name>
    <name type="common">Durian</name>
    <dbReference type="NCBI Taxonomy" id="66656"/>
    <lineage>
        <taxon>Eukaryota</taxon>
        <taxon>Viridiplantae</taxon>
        <taxon>Streptophyta</taxon>
        <taxon>Embryophyta</taxon>
        <taxon>Tracheophyta</taxon>
        <taxon>Spermatophyta</taxon>
        <taxon>Magnoliopsida</taxon>
        <taxon>eudicotyledons</taxon>
        <taxon>Gunneridae</taxon>
        <taxon>Pentapetalae</taxon>
        <taxon>rosids</taxon>
        <taxon>malvids</taxon>
        <taxon>Malvales</taxon>
        <taxon>Malvaceae</taxon>
        <taxon>Helicteroideae</taxon>
        <taxon>Durio</taxon>
    </lineage>
</organism>
<dbReference type="Proteomes" id="UP000515121">
    <property type="component" value="Unplaced"/>
</dbReference>
<dbReference type="AlphaFoldDB" id="A0A6P6ARE4"/>
<dbReference type="InterPro" id="IPR046348">
    <property type="entry name" value="SIS_dom_sf"/>
</dbReference>
<gene>
    <name evidence="6" type="primary">LOC111311834</name>
</gene>
<sequence>MYSDEHVGATGEPLKDVLAIGIGGSFLGPLFVHTALQTDPEVVEFAKGHQLRFLANVDPIDVARNIIGLDPETTCVVVVSKTFTTAETMLKARALWEWISSALSLLKSLALILLMHLHSGISAGGVLPLSLQYGFLIVEKYGNFLLLWLYCIYSSNFDNL</sequence>
<keyword evidence="4" id="KW-0472">Membrane</keyword>
<accession>A0A6P6ARE4</accession>
<dbReference type="Pfam" id="PF00342">
    <property type="entry name" value="PGI"/>
    <property type="match status" value="1"/>
</dbReference>
<evidence type="ECO:0000256" key="4">
    <source>
        <dbReference type="SAM" id="Phobius"/>
    </source>
</evidence>
<dbReference type="GO" id="GO:0006096">
    <property type="term" value="P:glycolytic process"/>
    <property type="evidence" value="ECO:0007669"/>
    <property type="project" value="UniProtKB-KW"/>
</dbReference>
<dbReference type="KEGG" id="dzi:111311834"/>
<dbReference type="GeneID" id="111311834"/>
<keyword evidence="5" id="KW-1185">Reference proteome</keyword>
<dbReference type="GO" id="GO:0004347">
    <property type="term" value="F:glucose-6-phosphate isomerase activity"/>
    <property type="evidence" value="ECO:0007669"/>
    <property type="project" value="InterPro"/>
</dbReference>
<feature type="transmembrane region" description="Helical" evidence="4">
    <location>
        <begin position="98"/>
        <end position="121"/>
    </location>
</feature>
<reference evidence="6" key="1">
    <citation type="submission" date="2025-08" db="UniProtKB">
        <authorList>
            <consortium name="RefSeq"/>
        </authorList>
    </citation>
    <scope>IDENTIFICATION</scope>
    <source>
        <tissue evidence="6">Fruit stalk</tissue>
    </source>
</reference>
<dbReference type="PANTHER" id="PTHR11469:SF1">
    <property type="entry name" value="GLUCOSE-6-PHOSPHATE ISOMERASE"/>
    <property type="match status" value="1"/>
</dbReference>
<dbReference type="SUPFAM" id="SSF53697">
    <property type="entry name" value="SIS domain"/>
    <property type="match status" value="1"/>
</dbReference>
<dbReference type="GO" id="GO:0005829">
    <property type="term" value="C:cytosol"/>
    <property type="evidence" value="ECO:0007669"/>
    <property type="project" value="TreeGrafter"/>
</dbReference>
<protein>
    <submittedName>
        <fullName evidence="6">Glucose-6-phosphate isomerase, cytosolic-like isoform X1</fullName>
    </submittedName>
</protein>
<dbReference type="OrthoDB" id="5831190at2759"/>
<dbReference type="InterPro" id="IPR001672">
    <property type="entry name" value="G6P_Isomerase"/>
</dbReference>
<keyword evidence="3" id="KW-0413">Isomerase</keyword>
<evidence type="ECO:0000256" key="3">
    <source>
        <dbReference type="ARBA" id="ARBA00023235"/>
    </source>
</evidence>